<accession>A0ABQ8G3F1</accession>
<reference evidence="5 6" key="1">
    <citation type="journal article" date="2021" name="Nat. Commun.">
        <title>Genetic determinants of endophytism in the Arabidopsis root mycobiome.</title>
        <authorList>
            <person name="Mesny F."/>
            <person name="Miyauchi S."/>
            <person name="Thiergart T."/>
            <person name="Pickel B."/>
            <person name="Atanasova L."/>
            <person name="Karlsson M."/>
            <person name="Huettel B."/>
            <person name="Barry K.W."/>
            <person name="Haridas S."/>
            <person name="Chen C."/>
            <person name="Bauer D."/>
            <person name="Andreopoulos W."/>
            <person name="Pangilinan J."/>
            <person name="LaButti K."/>
            <person name="Riley R."/>
            <person name="Lipzen A."/>
            <person name="Clum A."/>
            <person name="Drula E."/>
            <person name="Henrissat B."/>
            <person name="Kohler A."/>
            <person name="Grigoriev I.V."/>
            <person name="Martin F.M."/>
            <person name="Hacquard S."/>
        </authorList>
    </citation>
    <scope>NUCLEOTIDE SEQUENCE [LARGE SCALE GENOMIC DNA]</scope>
    <source>
        <strain evidence="5 6">MPI-SDFR-AT-0080</strain>
    </source>
</reference>
<evidence type="ECO:0000256" key="2">
    <source>
        <dbReference type="ARBA" id="ARBA00022827"/>
    </source>
</evidence>
<name>A0ABQ8G3F1_9PEZI</name>
<protein>
    <recommendedName>
        <fullName evidence="4">FAD-binding domain-containing protein</fullName>
    </recommendedName>
</protein>
<sequence length="429" mass="47314">MSTGRTFDIAVVGGGIAGVTLVISLVRAGVPVTLYESAHAFGEIGAGVSFGVNATRAMSLVAPEVRSGFERVATYNQWESKRKLWFGFRRGMSKGDGQHADANQGELIYELPAPDGQAAVHRAHYLDQMVRLVPAGVARFGKRLQHIEHQADGGVRLRFVDGSEAVHSAVVGCDGIKSRTRQIVLGDGHPAARARYSGKYAYRGLIPMDKAAELLGDELARNSQMYLGYHGHVLTFPIEHGQTMNVVAFASSKTWDDPAWVVPTTKEALSADFAGWSKHVRSIVSLMQKTDIWALFEHPPADRYTRDRICLIGDAAHATTPHQGSGAAMAIEDAWLLGALLADAKDVRDVQPAFNAFERERLERTQRLVVTSNEAGRLYDFELDGHGDDVDKVRDNLRTRMDWIWGEDLEQELVRARKVFQEEVAKARL</sequence>
<dbReference type="PRINTS" id="PR00420">
    <property type="entry name" value="RNGMNOXGNASE"/>
</dbReference>
<evidence type="ECO:0000313" key="5">
    <source>
        <dbReference type="EMBL" id="KAH7043793.1"/>
    </source>
</evidence>
<evidence type="ECO:0000313" key="6">
    <source>
        <dbReference type="Proteomes" id="UP000774617"/>
    </source>
</evidence>
<proteinExistence type="predicted"/>
<comment type="caution">
    <text evidence="5">The sequence shown here is derived from an EMBL/GenBank/DDBJ whole genome shotgun (WGS) entry which is preliminary data.</text>
</comment>
<dbReference type="PANTHER" id="PTHR46720">
    <property type="entry name" value="HYDROXYLASE, PUTATIVE (AFU_ORTHOLOGUE AFUA_3G01460)-RELATED"/>
    <property type="match status" value="1"/>
</dbReference>
<keyword evidence="2" id="KW-0274">FAD</keyword>
<keyword evidence="3" id="KW-0560">Oxidoreductase</keyword>
<feature type="domain" description="FAD-binding" evidence="4">
    <location>
        <begin position="139"/>
        <end position="369"/>
    </location>
</feature>
<organism evidence="5 6">
    <name type="scientific">Macrophomina phaseolina</name>
    <dbReference type="NCBI Taxonomy" id="35725"/>
    <lineage>
        <taxon>Eukaryota</taxon>
        <taxon>Fungi</taxon>
        <taxon>Dikarya</taxon>
        <taxon>Ascomycota</taxon>
        <taxon>Pezizomycotina</taxon>
        <taxon>Dothideomycetes</taxon>
        <taxon>Dothideomycetes incertae sedis</taxon>
        <taxon>Botryosphaeriales</taxon>
        <taxon>Botryosphaeriaceae</taxon>
        <taxon>Macrophomina</taxon>
    </lineage>
</organism>
<dbReference type="Gene3D" id="3.50.50.60">
    <property type="entry name" value="FAD/NAD(P)-binding domain"/>
    <property type="match status" value="1"/>
</dbReference>
<dbReference type="InterPro" id="IPR036188">
    <property type="entry name" value="FAD/NAD-bd_sf"/>
</dbReference>
<dbReference type="Proteomes" id="UP000774617">
    <property type="component" value="Unassembled WGS sequence"/>
</dbReference>
<keyword evidence="6" id="KW-1185">Reference proteome</keyword>
<evidence type="ECO:0000256" key="1">
    <source>
        <dbReference type="ARBA" id="ARBA00022630"/>
    </source>
</evidence>
<dbReference type="PANTHER" id="PTHR46720:SF3">
    <property type="entry name" value="FAD-BINDING DOMAIN-CONTAINING PROTEIN-RELATED"/>
    <property type="match status" value="1"/>
</dbReference>
<dbReference type="InterPro" id="IPR002938">
    <property type="entry name" value="FAD-bd"/>
</dbReference>
<evidence type="ECO:0000256" key="3">
    <source>
        <dbReference type="ARBA" id="ARBA00023002"/>
    </source>
</evidence>
<gene>
    <name evidence="5" type="ORF">B0J12DRAFT_671829</name>
</gene>
<dbReference type="InterPro" id="IPR051104">
    <property type="entry name" value="FAD_monoxygenase"/>
</dbReference>
<dbReference type="SUPFAM" id="SSF51905">
    <property type="entry name" value="FAD/NAD(P)-binding domain"/>
    <property type="match status" value="1"/>
</dbReference>
<evidence type="ECO:0000259" key="4">
    <source>
        <dbReference type="Pfam" id="PF01494"/>
    </source>
</evidence>
<keyword evidence="1" id="KW-0285">Flavoprotein</keyword>
<dbReference type="EMBL" id="JAGTJR010000022">
    <property type="protein sequence ID" value="KAH7043793.1"/>
    <property type="molecule type" value="Genomic_DNA"/>
</dbReference>
<dbReference type="SUPFAM" id="SSF54373">
    <property type="entry name" value="FAD-linked reductases, C-terminal domain"/>
    <property type="match status" value="1"/>
</dbReference>
<dbReference type="Pfam" id="PF01494">
    <property type="entry name" value="FAD_binding_3"/>
    <property type="match status" value="1"/>
</dbReference>